<gene>
    <name evidence="1" type="ORF">KGM_205142</name>
</gene>
<name>A0A212FE51_DANPL</name>
<keyword evidence="2" id="KW-1185">Reference proteome</keyword>
<dbReference type="InParanoid" id="A0A212FE51"/>
<reference evidence="1 2" key="1">
    <citation type="journal article" date="2011" name="Cell">
        <title>The monarch butterfly genome yields insights into long-distance migration.</title>
        <authorList>
            <person name="Zhan S."/>
            <person name="Merlin C."/>
            <person name="Boore J.L."/>
            <person name="Reppert S.M."/>
        </authorList>
    </citation>
    <scope>NUCLEOTIDE SEQUENCE [LARGE SCALE GENOMIC DNA]</scope>
    <source>
        <strain evidence="1">F-2</strain>
    </source>
</reference>
<proteinExistence type="predicted"/>
<sequence>MEKLKFEVVIKPGEDPKTNIMCITSIMDADRNTFLIPEQLQSVKLHDVLTQTKIFQKVRTTLQRRHEKRQVWISVTPELHDAYMDEDGNMQFKGYLLEEVTYISQKQTSTDTTTEALSRMLANFAESEKEPKLFNLKKLSEMFVIDKFTQKTSNATQWMIIFETECARVGISDDIHKIQGLRLFLDDSCQDWYSSMLIKYTLNSEWCIWKKNFCETYMNKGWTPVRYAFLFKYRQGSLLEYALKKERLLLETSKLIDKTTLINLIVTGLPNFIADEIDRSDIKETEQLFNSIRGLEHLNKKKLKIGKHMLKIKLKKNLLRKNRAKSVKKKRKEFDIIQSLYVGSGIKMIINIKKS</sequence>
<dbReference type="eggNOG" id="ENOG502RFAI">
    <property type="taxonomic scope" value="Eukaryota"/>
</dbReference>
<comment type="caution">
    <text evidence="1">The sequence shown here is derived from an EMBL/GenBank/DDBJ whole genome shotgun (WGS) entry which is preliminary data.</text>
</comment>
<organism evidence="1 2">
    <name type="scientific">Danaus plexippus plexippus</name>
    <dbReference type="NCBI Taxonomy" id="278856"/>
    <lineage>
        <taxon>Eukaryota</taxon>
        <taxon>Metazoa</taxon>
        <taxon>Ecdysozoa</taxon>
        <taxon>Arthropoda</taxon>
        <taxon>Hexapoda</taxon>
        <taxon>Insecta</taxon>
        <taxon>Pterygota</taxon>
        <taxon>Neoptera</taxon>
        <taxon>Endopterygota</taxon>
        <taxon>Lepidoptera</taxon>
        <taxon>Glossata</taxon>
        <taxon>Ditrysia</taxon>
        <taxon>Papilionoidea</taxon>
        <taxon>Nymphalidae</taxon>
        <taxon>Danainae</taxon>
        <taxon>Danaini</taxon>
        <taxon>Danaina</taxon>
        <taxon>Danaus</taxon>
        <taxon>Danaus</taxon>
    </lineage>
</organism>
<dbReference type="Proteomes" id="UP000007151">
    <property type="component" value="Unassembled WGS sequence"/>
</dbReference>
<dbReference type="EMBL" id="AGBW02008978">
    <property type="protein sequence ID" value="OWR52011.1"/>
    <property type="molecule type" value="Genomic_DNA"/>
</dbReference>
<evidence type="ECO:0000313" key="1">
    <source>
        <dbReference type="EMBL" id="OWR52011.1"/>
    </source>
</evidence>
<evidence type="ECO:0000313" key="2">
    <source>
        <dbReference type="Proteomes" id="UP000007151"/>
    </source>
</evidence>
<accession>A0A212FE51</accession>
<protein>
    <submittedName>
        <fullName evidence="1">Uncharacterized protein</fullName>
    </submittedName>
</protein>
<dbReference type="KEGG" id="dpl:KGM_205142"/>
<dbReference type="AlphaFoldDB" id="A0A212FE51"/>